<keyword evidence="4 13" id="KW-0547">Nucleotide-binding</keyword>
<evidence type="ECO:0000256" key="12">
    <source>
        <dbReference type="ARBA" id="ARBA00029504"/>
    </source>
</evidence>
<dbReference type="InterPro" id="IPR041471">
    <property type="entry name" value="UvrB_inter"/>
</dbReference>
<dbReference type="SMART" id="SM00487">
    <property type="entry name" value="DEXDc"/>
    <property type="match status" value="1"/>
</dbReference>
<dbReference type="SUPFAM" id="SSF52540">
    <property type="entry name" value="P-loop containing nucleoside triphosphate hydrolases"/>
    <property type="match status" value="2"/>
</dbReference>
<evidence type="ECO:0000256" key="15">
    <source>
        <dbReference type="SAM" id="Coils"/>
    </source>
</evidence>
<dbReference type="EMBL" id="QJKC01000002">
    <property type="protein sequence ID" value="PXX50692.1"/>
    <property type="molecule type" value="Genomic_DNA"/>
</dbReference>
<evidence type="ECO:0000256" key="10">
    <source>
        <dbReference type="ARBA" id="ARBA00023236"/>
    </source>
</evidence>
<dbReference type="InterPro" id="IPR036876">
    <property type="entry name" value="UVR_dom_sf"/>
</dbReference>
<dbReference type="Pfam" id="PF12344">
    <property type="entry name" value="UvrB"/>
    <property type="match status" value="1"/>
</dbReference>
<keyword evidence="10 13" id="KW-0742">SOS response</keyword>
<dbReference type="InterPro" id="IPR024759">
    <property type="entry name" value="UvrB_YAD/RRR_dom"/>
</dbReference>
<keyword evidence="3 13" id="KW-0963">Cytoplasm</keyword>
<dbReference type="InterPro" id="IPR014001">
    <property type="entry name" value="Helicase_ATP-bd"/>
</dbReference>
<evidence type="ECO:0000256" key="13">
    <source>
        <dbReference type="HAMAP-Rule" id="MF_00204"/>
    </source>
</evidence>
<dbReference type="CDD" id="cd18790">
    <property type="entry name" value="SF2_C_UvrB"/>
    <property type="match status" value="1"/>
</dbReference>
<dbReference type="InterPro" id="IPR027417">
    <property type="entry name" value="P-loop_NTPase"/>
</dbReference>
<dbReference type="InterPro" id="IPR004807">
    <property type="entry name" value="UvrB"/>
</dbReference>
<evidence type="ECO:0000259" key="16">
    <source>
        <dbReference type="PROSITE" id="PS50151"/>
    </source>
</evidence>
<feature type="coiled-coil region" evidence="15">
    <location>
        <begin position="618"/>
        <end position="652"/>
    </location>
</feature>
<comment type="subunit">
    <text evidence="11 13 14">Forms a heterotetramer with UvrA during the search for lesions. Interacts with UvrC in an incision complex.</text>
</comment>
<gene>
    <name evidence="13" type="primary">uvrB</name>
    <name evidence="19" type="ORF">DFR38_102349</name>
</gene>
<organism evidence="19 20">
    <name type="scientific">Aquitalea magnusonii</name>
    <dbReference type="NCBI Taxonomy" id="332411"/>
    <lineage>
        <taxon>Bacteria</taxon>
        <taxon>Pseudomonadati</taxon>
        <taxon>Pseudomonadota</taxon>
        <taxon>Betaproteobacteria</taxon>
        <taxon>Neisseriales</taxon>
        <taxon>Chromobacteriaceae</taxon>
        <taxon>Aquitalea</taxon>
    </lineage>
</organism>
<keyword evidence="20" id="KW-1185">Reference proteome</keyword>
<comment type="domain">
    <text evidence="13">The beta-hairpin motif is involved in DNA binding.</text>
</comment>
<keyword evidence="7 13" id="KW-0067">ATP-binding</keyword>
<keyword evidence="6 13" id="KW-0228">DNA excision</keyword>
<dbReference type="NCBIfam" id="NF003673">
    <property type="entry name" value="PRK05298.1"/>
    <property type="match status" value="1"/>
</dbReference>
<dbReference type="GO" id="GO:0003677">
    <property type="term" value="F:DNA binding"/>
    <property type="evidence" value="ECO:0007669"/>
    <property type="project" value="UniProtKB-UniRule"/>
</dbReference>
<comment type="caution">
    <text evidence="19">The sequence shown here is derived from an EMBL/GenBank/DDBJ whole genome shotgun (WGS) entry which is preliminary data.</text>
</comment>
<evidence type="ECO:0000256" key="7">
    <source>
        <dbReference type="ARBA" id="ARBA00022840"/>
    </source>
</evidence>
<dbReference type="GO" id="GO:0009432">
    <property type="term" value="P:SOS response"/>
    <property type="evidence" value="ECO:0007669"/>
    <property type="project" value="UniProtKB-UniRule"/>
</dbReference>
<dbReference type="PANTHER" id="PTHR24029:SF0">
    <property type="entry name" value="UVRABC SYSTEM PROTEIN B"/>
    <property type="match status" value="1"/>
</dbReference>
<keyword evidence="15" id="KW-0175">Coiled coil</keyword>
<evidence type="ECO:0000256" key="8">
    <source>
        <dbReference type="ARBA" id="ARBA00022881"/>
    </source>
</evidence>
<accession>A0A318JLU2</accession>
<keyword evidence="8 13" id="KW-0267">Excision nuclease</keyword>
<name>A0A318JLU2_9NEIS</name>
<feature type="domain" description="Helicase C-terminal" evidence="18">
    <location>
        <begin position="435"/>
        <end position="601"/>
    </location>
</feature>
<evidence type="ECO:0000256" key="5">
    <source>
        <dbReference type="ARBA" id="ARBA00022763"/>
    </source>
</evidence>
<proteinExistence type="inferred from homology"/>
<dbReference type="GO" id="GO:0016887">
    <property type="term" value="F:ATP hydrolysis activity"/>
    <property type="evidence" value="ECO:0007669"/>
    <property type="project" value="InterPro"/>
</dbReference>
<evidence type="ECO:0000256" key="6">
    <source>
        <dbReference type="ARBA" id="ARBA00022769"/>
    </source>
</evidence>
<dbReference type="PANTHER" id="PTHR24029">
    <property type="entry name" value="UVRABC SYSTEM PROTEIN B"/>
    <property type="match status" value="1"/>
</dbReference>
<evidence type="ECO:0000259" key="17">
    <source>
        <dbReference type="PROSITE" id="PS51192"/>
    </source>
</evidence>
<dbReference type="SUPFAM" id="SSF46600">
    <property type="entry name" value="C-terminal UvrC-binding domain of UvrB"/>
    <property type="match status" value="1"/>
</dbReference>
<dbReference type="GO" id="GO:0005524">
    <property type="term" value="F:ATP binding"/>
    <property type="evidence" value="ECO:0007669"/>
    <property type="project" value="UniProtKB-UniRule"/>
</dbReference>
<dbReference type="GO" id="GO:0009380">
    <property type="term" value="C:excinuclease repair complex"/>
    <property type="evidence" value="ECO:0007669"/>
    <property type="project" value="InterPro"/>
</dbReference>
<dbReference type="Pfam" id="PF04851">
    <property type="entry name" value="ResIII"/>
    <property type="match status" value="1"/>
</dbReference>
<dbReference type="InterPro" id="IPR001650">
    <property type="entry name" value="Helicase_C-like"/>
</dbReference>
<dbReference type="HAMAP" id="MF_00204">
    <property type="entry name" value="UvrB"/>
    <property type="match status" value="1"/>
</dbReference>
<evidence type="ECO:0000256" key="11">
    <source>
        <dbReference type="ARBA" id="ARBA00026033"/>
    </source>
</evidence>
<evidence type="ECO:0000256" key="4">
    <source>
        <dbReference type="ARBA" id="ARBA00022741"/>
    </source>
</evidence>
<comment type="similarity">
    <text evidence="2 13 14">Belongs to the UvrB family.</text>
</comment>
<evidence type="ECO:0000256" key="1">
    <source>
        <dbReference type="ARBA" id="ARBA00004496"/>
    </source>
</evidence>
<feature type="binding site" evidence="13">
    <location>
        <begin position="44"/>
        <end position="51"/>
    </location>
    <ligand>
        <name>ATP</name>
        <dbReference type="ChEBI" id="CHEBI:30616"/>
    </ligand>
</feature>
<evidence type="ECO:0000256" key="9">
    <source>
        <dbReference type="ARBA" id="ARBA00023204"/>
    </source>
</evidence>
<protein>
    <recommendedName>
        <fullName evidence="12 13">UvrABC system protein B</fullName>
        <shortName evidence="13">Protein UvrB</shortName>
    </recommendedName>
    <alternativeName>
        <fullName evidence="13">Excinuclease ABC subunit B</fullName>
    </alternativeName>
</protein>
<keyword evidence="9 13" id="KW-0234">DNA repair</keyword>
<dbReference type="InterPro" id="IPR001943">
    <property type="entry name" value="UVR_dom"/>
</dbReference>
<evidence type="ECO:0000256" key="3">
    <source>
        <dbReference type="ARBA" id="ARBA00022490"/>
    </source>
</evidence>
<sequence length="670" mass="76235">MLLTFPDSPFRLHQPFAPAGDQPTAIAQLVEGLNDGLSYQTLLGVTGSGKTFTMANVIARTGRPAIIMAHNKTLAAQLYSEMREFFPENAVEYFVSYYDYYQPEAYVPSRDLFIEKDSSINEHIEQMRLSATKSILERPDCIIVATVSAIYGIGDPSDYHQMILHLKEGESTPQRSIISRLTTMQYDRNDVDFGRGTFRVRGDVIDIFPAESSDTALRVSLFDDEVETLTLFDPLTGVTKQRVGRYTVFPSSHYVTPRDTVLKACEKIKLELAERVAWYLKEGKLVEAQRIEQRTRFDLEMLYEMGFCKGIENYSRHFSGRAPGDAPPTLIDYLPKNALMFIDESHVTVPQVGAMYKGDAARKSNLVEYAFRLPSAVDNRPLKFHEFERLMPQTIFVSATPAAYEKEHAGQVVEQVVRPTGLVDPVIEIRPVATQVDDLLSEIRLRMELGERVLVTTLTKRMAEQLADYYTEHVIKVRYLHSDIDTVERVEIIRDLRLGMFDVLIGINLLREGLDIPEVSLVAILDADKEGFLRSDRSLIQTIGRAARNLNGKALLYADRITDSMRRAMDETERRRAKQLAFNAEHGIVPQGINKKIKDIIDGVYSVEDQRKRLVDEAKVAMMDEKTLAKEIKRLEKEMMEAARNLEFEKAAHVRDELKALKEKMFISDL</sequence>
<feature type="domain" description="Helicase ATP-binding" evidence="17">
    <location>
        <begin position="31"/>
        <end position="164"/>
    </location>
</feature>
<feature type="short sequence motif" description="Beta-hairpin" evidence="13">
    <location>
        <begin position="97"/>
        <end position="120"/>
    </location>
</feature>
<evidence type="ECO:0000313" key="19">
    <source>
        <dbReference type="EMBL" id="PXX50692.1"/>
    </source>
</evidence>
<dbReference type="Proteomes" id="UP000248395">
    <property type="component" value="Unassembled WGS sequence"/>
</dbReference>
<dbReference type="Pfam" id="PF02151">
    <property type="entry name" value="UVR"/>
    <property type="match status" value="1"/>
</dbReference>
<dbReference type="RefSeq" id="WP_059285169.1">
    <property type="nucleotide sequence ID" value="NZ_LNQU01000017.1"/>
</dbReference>
<comment type="subcellular location">
    <subcellularLocation>
        <location evidence="1 13 14">Cytoplasm</location>
    </subcellularLocation>
</comment>
<dbReference type="NCBIfam" id="TIGR00631">
    <property type="entry name" value="uvrb"/>
    <property type="match status" value="1"/>
</dbReference>
<dbReference type="Pfam" id="PF00271">
    <property type="entry name" value="Helicase_C"/>
    <property type="match status" value="1"/>
</dbReference>
<dbReference type="GO" id="GO:0006289">
    <property type="term" value="P:nucleotide-excision repair"/>
    <property type="evidence" value="ECO:0007669"/>
    <property type="project" value="UniProtKB-UniRule"/>
</dbReference>
<dbReference type="GO" id="GO:0009381">
    <property type="term" value="F:excinuclease ABC activity"/>
    <property type="evidence" value="ECO:0007669"/>
    <property type="project" value="UniProtKB-UniRule"/>
</dbReference>
<dbReference type="OrthoDB" id="9806651at2"/>
<dbReference type="SMART" id="SM00490">
    <property type="entry name" value="HELICc"/>
    <property type="match status" value="1"/>
</dbReference>
<evidence type="ECO:0000256" key="2">
    <source>
        <dbReference type="ARBA" id="ARBA00008533"/>
    </source>
</evidence>
<dbReference type="PROSITE" id="PS50151">
    <property type="entry name" value="UVR"/>
    <property type="match status" value="1"/>
</dbReference>
<dbReference type="PROSITE" id="PS51192">
    <property type="entry name" value="HELICASE_ATP_BIND_1"/>
    <property type="match status" value="1"/>
</dbReference>
<feature type="domain" description="UVR" evidence="16">
    <location>
        <begin position="629"/>
        <end position="664"/>
    </location>
</feature>
<evidence type="ECO:0000313" key="20">
    <source>
        <dbReference type="Proteomes" id="UP000248395"/>
    </source>
</evidence>
<dbReference type="PROSITE" id="PS51194">
    <property type="entry name" value="HELICASE_CTER"/>
    <property type="match status" value="1"/>
</dbReference>
<dbReference type="Gene3D" id="3.40.50.300">
    <property type="entry name" value="P-loop containing nucleotide triphosphate hydrolases"/>
    <property type="match status" value="3"/>
</dbReference>
<comment type="function">
    <text evidence="13">The UvrABC repair system catalyzes the recognition and processing of DNA lesions. A damage recognition complex composed of 2 UvrA and 2 UvrB subunits scans DNA for abnormalities. Upon binding of the UvrA(2)B(2) complex to a putative damaged site, the DNA wraps around one UvrB monomer. DNA wrap is dependent on ATP binding by UvrB and probably causes local melting of the DNA helix, facilitating insertion of UvrB beta-hairpin between the DNA strands. Then UvrB probes one DNA strand for the presence of a lesion. If a lesion is found the UvrA subunits dissociate and the UvrB-DNA preincision complex is formed. This complex is subsequently bound by UvrC and the second UvrB is released. If no lesion is found, the DNA wraps around the other UvrB subunit that will check the other stand for damage.</text>
</comment>
<keyword evidence="5 13" id="KW-0227">DNA damage</keyword>
<dbReference type="AlphaFoldDB" id="A0A318JLU2"/>
<dbReference type="Pfam" id="PF17757">
    <property type="entry name" value="UvrB_inter"/>
    <property type="match status" value="1"/>
</dbReference>
<evidence type="ECO:0000259" key="18">
    <source>
        <dbReference type="PROSITE" id="PS51194"/>
    </source>
</evidence>
<dbReference type="Gene3D" id="4.10.860.10">
    <property type="entry name" value="UVR domain"/>
    <property type="match status" value="1"/>
</dbReference>
<dbReference type="InterPro" id="IPR006935">
    <property type="entry name" value="Helicase/UvrB_N"/>
</dbReference>
<dbReference type="CDD" id="cd17916">
    <property type="entry name" value="DEXHc_UvrB"/>
    <property type="match status" value="1"/>
</dbReference>
<evidence type="ECO:0000256" key="14">
    <source>
        <dbReference type="RuleBase" id="RU003587"/>
    </source>
</evidence>
<reference evidence="19 20" key="1">
    <citation type="submission" date="2018-05" db="EMBL/GenBank/DDBJ databases">
        <title>Genomic Encyclopedia of Type Strains, Phase IV (KMG-IV): sequencing the most valuable type-strain genomes for metagenomic binning, comparative biology and taxonomic classification.</title>
        <authorList>
            <person name="Goeker M."/>
        </authorList>
    </citation>
    <scope>NUCLEOTIDE SEQUENCE [LARGE SCALE GENOMIC DNA]</scope>
    <source>
        <strain evidence="19 20">DSM 25134</strain>
    </source>
</reference>
<dbReference type="GO" id="GO:0005737">
    <property type="term" value="C:cytoplasm"/>
    <property type="evidence" value="ECO:0007669"/>
    <property type="project" value="UniProtKB-SubCell"/>
</dbReference>